<dbReference type="AlphaFoldDB" id="A0AAE4DXI5"/>
<proteinExistence type="predicted"/>
<accession>A0AAE4DXI5</accession>
<comment type="caution">
    <text evidence="1">The sequence shown here is derived from an EMBL/GenBank/DDBJ whole genome shotgun (WGS) entry which is preliminary data.</text>
</comment>
<dbReference type="RefSeq" id="WP_154232941.1">
    <property type="nucleotide sequence ID" value="NZ_JACWFD010000004.1"/>
</dbReference>
<dbReference type="Proteomes" id="UP001185068">
    <property type="component" value="Unassembled WGS sequence"/>
</dbReference>
<gene>
    <name evidence="1" type="ORF">MX989_11845</name>
</gene>
<sequence>MAKLMLELRYKTGTQTAGLFMPFTRAFLLFCQAKTSDFITQKMMA</sequence>
<protein>
    <submittedName>
        <fullName evidence="1">Uncharacterized protein</fullName>
    </submittedName>
</protein>
<evidence type="ECO:0000313" key="2">
    <source>
        <dbReference type="Proteomes" id="UP001185068"/>
    </source>
</evidence>
<reference evidence="1" key="1">
    <citation type="submission" date="2022-11" db="EMBL/GenBank/DDBJ databases">
        <title>blaNDM-1 and qnrB1 co-producing ST413 Enterobacter.</title>
        <authorList>
            <person name="Halder G."/>
            <person name="Chaudhuri B."/>
            <person name="Dutta S."/>
        </authorList>
    </citation>
    <scope>NUCLEOTIDE SEQUENCE</scope>
    <source>
        <strain evidence="1">PEER684</strain>
    </source>
</reference>
<evidence type="ECO:0000313" key="1">
    <source>
        <dbReference type="EMBL" id="MDR9946767.1"/>
    </source>
</evidence>
<name>A0AAE4DXI5_9ENTR</name>
<dbReference type="EMBL" id="JALLIR010000001">
    <property type="protein sequence ID" value="MDR9946767.1"/>
    <property type="molecule type" value="Genomic_DNA"/>
</dbReference>
<organism evidence="1 2">
    <name type="scientific">Enterobacter sichuanensis</name>
    <dbReference type="NCBI Taxonomy" id="2071710"/>
    <lineage>
        <taxon>Bacteria</taxon>
        <taxon>Pseudomonadati</taxon>
        <taxon>Pseudomonadota</taxon>
        <taxon>Gammaproteobacteria</taxon>
        <taxon>Enterobacterales</taxon>
        <taxon>Enterobacteriaceae</taxon>
        <taxon>Enterobacter</taxon>
        <taxon>Enterobacter cloacae complex</taxon>
    </lineage>
</organism>